<dbReference type="Gene3D" id="3.90.79.10">
    <property type="entry name" value="Nucleoside Triphosphate Pyrophosphohydrolase"/>
    <property type="match status" value="1"/>
</dbReference>
<keyword evidence="1" id="KW-1133">Transmembrane helix</keyword>
<keyword evidence="4" id="KW-1185">Reference proteome</keyword>
<proteinExistence type="predicted"/>
<dbReference type="InterPro" id="IPR000086">
    <property type="entry name" value="NUDIX_hydrolase_dom"/>
</dbReference>
<dbReference type="EMBL" id="BAABAT010000038">
    <property type="protein sequence ID" value="GAA4260059.1"/>
    <property type="molecule type" value="Genomic_DNA"/>
</dbReference>
<dbReference type="Proteomes" id="UP001500620">
    <property type="component" value="Unassembled WGS sequence"/>
</dbReference>
<name>A0ABP8DN58_9ACTN</name>
<sequence>MAQRPEIGALATQTQGSRWVPIPDQSAKRAVLPTGGRTDPYRYADRMAIKEAAAWISSGFAGLIIGAILGLLVTVAFEDRLKRMLDRAIRKMRSLLAKPAAPKTADFHFGGISSQCIIVAGDGSSRIREELVHLVVSNEPLELPAELAAWRSEVEAEEQAKAEARLPHKWNGNCFAVEDLVEERTIHNEEIEIFLKLRRTDYYSFLATQHLDRRFRDGSTPRSRYIDPVGHRRAPAFMSLSLGTSVLVITTDNRVLVCQRGSDVGSRPLHWGVSADEGLSGALDSPSGLPPRLHAAARRGLGEELSLEDHEYQLYLLGVTIDTERHQWDSVFVAYADDLSSSDLDQRLRRGAKDSTLEIASWEFIPFDTKSILERLHANRSGQWWTPIAPVALYLALVHEYGRWRVERSGRQYAKRTARQSS</sequence>
<evidence type="ECO:0000259" key="2">
    <source>
        <dbReference type="PROSITE" id="PS51462"/>
    </source>
</evidence>
<organism evidence="3 4">
    <name type="scientific">Dactylosporangium darangshiense</name>
    <dbReference type="NCBI Taxonomy" id="579108"/>
    <lineage>
        <taxon>Bacteria</taxon>
        <taxon>Bacillati</taxon>
        <taxon>Actinomycetota</taxon>
        <taxon>Actinomycetes</taxon>
        <taxon>Micromonosporales</taxon>
        <taxon>Micromonosporaceae</taxon>
        <taxon>Dactylosporangium</taxon>
    </lineage>
</organism>
<reference evidence="4" key="1">
    <citation type="journal article" date="2019" name="Int. J. Syst. Evol. Microbiol.">
        <title>The Global Catalogue of Microorganisms (GCM) 10K type strain sequencing project: providing services to taxonomists for standard genome sequencing and annotation.</title>
        <authorList>
            <consortium name="The Broad Institute Genomics Platform"/>
            <consortium name="The Broad Institute Genome Sequencing Center for Infectious Disease"/>
            <person name="Wu L."/>
            <person name="Ma J."/>
        </authorList>
    </citation>
    <scope>NUCLEOTIDE SEQUENCE [LARGE SCALE GENOMIC DNA]</scope>
    <source>
        <strain evidence="4">JCM 17441</strain>
    </source>
</reference>
<keyword evidence="1" id="KW-0812">Transmembrane</keyword>
<gene>
    <name evidence="3" type="ORF">GCM10022255_087260</name>
</gene>
<evidence type="ECO:0000313" key="3">
    <source>
        <dbReference type="EMBL" id="GAA4260059.1"/>
    </source>
</evidence>
<evidence type="ECO:0000313" key="4">
    <source>
        <dbReference type="Proteomes" id="UP001500620"/>
    </source>
</evidence>
<dbReference type="SUPFAM" id="SSF55811">
    <property type="entry name" value="Nudix"/>
    <property type="match status" value="1"/>
</dbReference>
<feature type="domain" description="Nudix hydrolase" evidence="2">
    <location>
        <begin position="239"/>
        <end position="387"/>
    </location>
</feature>
<keyword evidence="1" id="KW-0472">Membrane</keyword>
<accession>A0ABP8DN58</accession>
<comment type="caution">
    <text evidence="3">The sequence shown here is derived from an EMBL/GenBank/DDBJ whole genome shotgun (WGS) entry which is preliminary data.</text>
</comment>
<feature type="transmembrane region" description="Helical" evidence="1">
    <location>
        <begin position="52"/>
        <end position="77"/>
    </location>
</feature>
<evidence type="ECO:0000256" key="1">
    <source>
        <dbReference type="SAM" id="Phobius"/>
    </source>
</evidence>
<protein>
    <recommendedName>
        <fullName evidence="2">Nudix hydrolase domain-containing protein</fullName>
    </recommendedName>
</protein>
<dbReference type="InterPro" id="IPR015797">
    <property type="entry name" value="NUDIX_hydrolase-like_dom_sf"/>
</dbReference>
<dbReference type="PROSITE" id="PS51462">
    <property type="entry name" value="NUDIX"/>
    <property type="match status" value="1"/>
</dbReference>